<dbReference type="Proteomes" id="UP000682733">
    <property type="component" value="Unassembled WGS sequence"/>
</dbReference>
<organism evidence="1 3">
    <name type="scientific">Didymodactylos carnosus</name>
    <dbReference type="NCBI Taxonomy" id="1234261"/>
    <lineage>
        <taxon>Eukaryota</taxon>
        <taxon>Metazoa</taxon>
        <taxon>Spiralia</taxon>
        <taxon>Gnathifera</taxon>
        <taxon>Rotifera</taxon>
        <taxon>Eurotatoria</taxon>
        <taxon>Bdelloidea</taxon>
        <taxon>Philodinida</taxon>
        <taxon>Philodinidae</taxon>
        <taxon>Didymodactylos</taxon>
    </lineage>
</organism>
<dbReference type="AlphaFoldDB" id="A0A8S2FDZ7"/>
<protein>
    <submittedName>
        <fullName evidence="1">Uncharacterized protein</fullName>
    </submittedName>
</protein>
<accession>A0A8S2FDZ7</accession>
<reference evidence="1" key="1">
    <citation type="submission" date="2021-02" db="EMBL/GenBank/DDBJ databases">
        <authorList>
            <person name="Nowell W R."/>
        </authorList>
    </citation>
    <scope>NUCLEOTIDE SEQUENCE</scope>
</reference>
<dbReference type="Gene3D" id="1.10.238.10">
    <property type="entry name" value="EF-hand"/>
    <property type="match status" value="1"/>
</dbReference>
<dbReference type="EMBL" id="CAJOBA010050410">
    <property type="protein sequence ID" value="CAF4234034.1"/>
    <property type="molecule type" value="Genomic_DNA"/>
</dbReference>
<evidence type="ECO:0000313" key="2">
    <source>
        <dbReference type="EMBL" id="CAF4234034.1"/>
    </source>
</evidence>
<dbReference type="InterPro" id="IPR011992">
    <property type="entry name" value="EF-hand-dom_pair"/>
</dbReference>
<proteinExistence type="predicted"/>
<comment type="caution">
    <text evidence="1">The sequence shown here is derived from an EMBL/GenBank/DDBJ whole genome shotgun (WGS) entry which is preliminary data.</text>
</comment>
<name>A0A8S2FDZ7_9BILA</name>
<dbReference type="EMBL" id="CAJNOK010028619">
    <property type="protein sequence ID" value="CAF1437002.1"/>
    <property type="molecule type" value="Genomic_DNA"/>
</dbReference>
<gene>
    <name evidence="1" type="ORF">OVA965_LOCUS34284</name>
    <name evidence="2" type="ORF">TMI583_LOCUS35197</name>
</gene>
<evidence type="ECO:0000313" key="3">
    <source>
        <dbReference type="Proteomes" id="UP000677228"/>
    </source>
</evidence>
<sequence>MLVSIFQLQRMKYKEFDRLVECAIDTSQWQLIYENMTNTTTRNSSNTISTFNLRELFAACGIVISNRVLKNIIEQHCPDGEIDVINWLIIMCKTDAIFHCIQQHKQDNFN</sequence>
<dbReference type="Proteomes" id="UP000677228">
    <property type="component" value="Unassembled WGS sequence"/>
</dbReference>
<evidence type="ECO:0000313" key="1">
    <source>
        <dbReference type="EMBL" id="CAF1437002.1"/>
    </source>
</evidence>
<dbReference type="SUPFAM" id="SSF47473">
    <property type="entry name" value="EF-hand"/>
    <property type="match status" value="1"/>
</dbReference>